<sequence>MYSKSQCYLKMPESCMDMFNIDLTSTEEGTKFVFSMKEKKPEQLSRLTKFAARIKTPVHYANLAWMSIVALNAYDAVTSMKEFVSVAKSWNNSDSTLEKAEKVISMTVNACNAVSDVGSIAVLFVGQAELEPVFIGLQMVCSIGGAIGSSYVEIQRLDSHIEMSGWEKLVYKVPFLSNKEALQKDLMVKSVYERYIFDTKGINLFDSVVISLPDIITEDFSEEEVKSSHFINQKKINVSSDLSVYLTYPYNPIVKL</sequence>
<name>A0A915ELI8_9BILA</name>
<keyword evidence="1" id="KW-1185">Reference proteome</keyword>
<dbReference type="Proteomes" id="UP000887574">
    <property type="component" value="Unplaced"/>
</dbReference>
<dbReference type="WBParaSite" id="jg7605">
    <property type="protein sequence ID" value="jg7605"/>
    <property type="gene ID" value="jg7605"/>
</dbReference>
<dbReference type="AlphaFoldDB" id="A0A915ELI8"/>
<protein>
    <submittedName>
        <fullName evidence="2">Uncharacterized protein</fullName>
    </submittedName>
</protein>
<organism evidence="1 2">
    <name type="scientific">Ditylenchus dipsaci</name>
    <dbReference type="NCBI Taxonomy" id="166011"/>
    <lineage>
        <taxon>Eukaryota</taxon>
        <taxon>Metazoa</taxon>
        <taxon>Ecdysozoa</taxon>
        <taxon>Nematoda</taxon>
        <taxon>Chromadorea</taxon>
        <taxon>Rhabditida</taxon>
        <taxon>Tylenchina</taxon>
        <taxon>Tylenchomorpha</taxon>
        <taxon>Sphaerularioidea</taxon>
        <taxon>Anguinidae</taxon>
        <taxon>Anguininae</taxon>
        <taxon>Ditylenchus</taxon>
    </lineage>
</organism>
<proteinExistence type="predicted"/>
<evidence type="ECO:0000313" key="1">
    <source>
        <dbReference type="Proteomes" id="UP000887574"/>
    </source>
</evidence>
<reference evidence="2" key="1">
    <citation type="submission" date="2022-11" db="UniProtKB">
        <authorList>
            <consortium name="WormBaseParasite"/>
        </authorList>
    </citation>
    <scope>IDENTIFICATION</scope>
</reference>
<accession>A0A915ELI8</accession>
<evidence type="ECO:0000313" key="2">
    <source>
        <dbReference type="WBParaSite" id="jg7605"/>
    </source>
</evidence>